<dbReference type="CDD" id="cd04459">
    <property type="entry name" value="Rho_CSD"/>
    <property type="match status" value="1"/>
</dbReference>
<dbReference type="GO" id="GO:0005524">
    <property type="term" value="F:ATP binding"/>
    <property type="evidence" value="ECO:0007669"/>
    <property type="project" value="UniProtKB-UniRule"/>
</dbReference>
<dbReference type="PROSITE" id="PS51856">
    <property type="entry name" value="RHO_RNA_BD"/>
    <property type="match status" value="1"/>
</dbReference>
<gene>
    <name evidence="9 13" type="primary">rho</name>
    <name evidence="13" type="ORF">Mcate_00383</name>
</gene>
<dbReference type="NCBIfam" id="NF006886">
    <property type="entry name" value="PRK09376.1"/>
    <property type="match status" value="1"/>
</dbReference>
<feature type="binding site" evidence="9">
    <location>
        <position position="240"/>
    </location>
    <ligand>
        <name>ATP</name>
        <dbReference type="ChEBI" id="CHEBI:30616"/>
    </ligand>
</feature>
<sequence length="448" mass="49785">MPKSSTADPNAEAQVTVTRTGKKIRRKVENKVPLSYQELSSRILPELHLLAAEAGIPNYKKLSKDELVMLLLSQEASEEGLVIAKGYLEISQDGYGFLQEDLYDLDSRTAIVSAGLIKQYQLRTGDYVVGKARVARENERYGTLMKVEAVNNLDPEAAAKRPKFDDLIPQFPDRQIILETTGEESSNRVIDLLAPIGRGQRGLIVAPPKAGKTTLLKKVARAVLRNEPDIKVIVLLIDERPEEVTDFRESVEGAEVIASTFDEPPQNHIRVAEFVHERSRRIVEEGGHVLILLDSITRLARANNLVTPPTGRTLSGGLDSAALHFPKRFLGAARNIRGGGSLTILATALVETGSRMDDVIFEEFKGTGNMELHLSRRLEERRIFPAIDILKSGTRREELLLGEEVIQKMWLLRKVLADMDPAEAMEMLLARLSRTKTNKEFLATLGGK</sequence>
<comment type="similarity">
    <text evidence="9 11">Belongs to the Rho family.</text>
</comment>
<evidence type="ECO:0000256" key="10">
    <source>
        <dbReference type="NCBIfam" id="TIGR00767"/>
    </source>
</evidence>
<dbReference type="GO" id="GO:0006353">
    <property type="term" value="P:DNA-templated transcription termination"/>
    <property type="evidence" value="ECO:0007669"/>
    <property type="project" value="UniProtKB-UniRule"/>
</dbReference>
<name>A0A399E667_9DEIN</name>
<dbReference type="GO" id="GO:0008186">
    <property type="term" value="F:ATP-dependent activity, acting on RNA"/>
    <property type="evidence" value="ECO:0007669"/>
    <property type="project" value="UniProtKB-UniRule"/>
</dbReference>
<dbReference type="HAMAP" id="MF_01884">
    <property type="entry name" value="Rho"/>
    <property type="match status" value="1"/>
</dbReference>
<dbReference type="Pfam" id="PF00006">
    <property type="entry name" value="ATP-synt_ab"/>
    <property type="match status" value="1"/>
</dbReference>
<dbReference type="AlphaFoldDB" id="A0A399E667"/>
<evidence type="ECO:0000256" key="4">
    <source>
        <dbReference type="ARBA" id="ARBA00022806"/>
    </source>
</evidence>
<keyword evidence="7 9" id="KW-0805">Transcription regulation</keyword>
<dbReference type="SUPFAM" id="SSF68912">
    <property type="entry name" value="Rho N-terminal domain-like"/>
    <property type="match status" value="1"/>
</dbReference>
<dbReference type="GO" id="GO:0004386">
    <property type="term" value="F:helicase activity"/>
    <property type="evidence" value="ECO:0007669"/>
    <property type="project" value="UniProtKB-UniRule"/>
</dbReference>
<keyword evidence="3 9" id="KW-0378">Hydrolase</keyword>
<dbReference type="CDD" id="cd01128">
    <property type="entry name" value="rho_factor_C"/>
    <property type="match status" value="1"/>
</dbReference>
<dbReference type="Proteomes" id="UP000266089">
    <property type="component" value="Unassembled WGS sequence"/>
</dbReference>
<keyword evidence="1 9" id="KW-0806">Transcription termination</keyword>
<proteinExistence type="inferred from homology"/>
<dbReference type="PANTHER" id="PTHR46425:SF1">
    <property type="entry name" value="TRANSCRIPTION TERMINATION FACTOR RHO"/>
    <property type="match status" value="1"/>
</dbReference>
<evidence type="ECO:0000256" key="8">
    <source>
        <dbReference type="ARBA" id="ARBA00023163"/>
    </source>
</evidence>
<dbReference type="Pfam" id="PF07497">
    <property type="entry name" value="Rho_RNA_bind"/>
    <property type="match status" value="1"/>
</dbReference>
<dbReference type="NCBIfam" id="TIGR00767">
    <property type="entry name" value="rho"/>
    <property type="match status" value="1"/>
</dbReference>
<dbReference type="PANTHER" id="PTHR46425">
    <property type="entry name" value="TRANSCRIPTION TERMINATION FACTOR RHO"/>
    <property type="match status" value="1"/>
</dbReference>
<dbReference type="Pfam" id="PF07498">
    <property type="entry name" value="Rho_N"/>
    <property type="match status" value="1"/>
</dbReference>
<dbReference type="GO" id="GO:0016787">
    <property type="term" value="F:hydrolase activity"/>
    <property type="evidence" value="ECO:0007669"/>
    <property type="project" value="UniProtKB-KW"/>
</dbReference>
<keyword evidence="8 9" id="KW-0804">Transcription</keyword>
<evidence type="ECO:0000313" key="13">
    <source>
        <dbReference type="EMBL" id="RIH79386.1"/>
    </source>
</evidence>
<comment type="function">
    <text evidence="9">Facilitates transcription termination by a mechanism that involves Rho binding to the nascent RNA, activation of Rho's RNA-dependent ATPase activity, and release of the mRNA from the DNA template.</text>
</comment>
<accession>A0A399E667</accession>
<dbReference type="InterPro" id="IPR011113">
    <property type="entry name" value="Rho_RNA-bd"/>
</dbReference>
<dbReference type="EC" id="3.6.4.-" evidence="9 10"/>
<keyword evidence="4 9" id="KW-0347">Helicase</keyword>
<evidence type="ECO:0000256" key="1">
    <source>
        <dbReference type="ARBA" id="ARBA00022472"/>
    </source>
</evidence>
<evidence type="ECO:0000259" key="12">
    <source>
        <dbReference type="PROSITE" id="PS51856"/>
    </source>
</evidence>
<keyword evidence="5 9" id="KW-0067">ATP-binding</keyword>
<evidence type="ECO:0000256" key="5">
    <source>
        <dbReference type="ARBA" id="ARBA00022840"/>
    </source>
</evidence>
<dbReference type="SUPFAM" id="SSF52540">
    <property type="entry name" value="P-loop containing nucleoside triphosphate hydrolases"/>
    <property type="match status" value="1"/>
</dbReference>
<dbReference type="InterPro" id="IPR000194">
    <property type="entry name" value="ATPase_F1/V1/A1_a/bsu_nucl-bd"/>
</dbReference>
<evidence type="ECO:0000256" key="2">
    <source>
        <dbReference type="ARBA" id="ARBA00022741"/>
    </source>
</evidence>
<organism evidence="13 14">
    <name type="scientific">Meiothermus taiwanensis</name>
    <dbReference type="NCBI Taxonomy" id="172827"/>
    <lineage>
        <taxon>Bacteria</taxon>
        <taxon>Thermotogati</taxon>
        <taxon>Deinococcota</taxon>
        <taxon>Deinococci</taxon>
        <taxon>Thermales</taxon>
        <taxon>Thermaceae</taxon>
        <taxon>Meiothermus</taxon>
    </lineage>
</organism>
<evidence type="ECO:0000256" key="6">
    <source>
        <dbReference type="ARBA" id="ARBA00022884"/>
    </source>
</evidence>
<dbReference type="SMART" id="SM00382">
    <property type="entry name" value="AAA"/>
    <property type="match status" value="1"/>
</dbReference>
<dbReference type="SMART" id="SM00959">
    <property type="entry name" value="Rho_N"/>
    <property type="match status" value="1"/>
</dbReference>
<protein>
    <recommendedName>
        <fullName evidence="9 10">Transcription termination factor Rho</fullName>
        <ecNumber evidence="9 10">3.6.4.-</ecNumber>
    </recommendedName>
    <alternativeName>
        <fullName evidence="9">ATP-dependent helicase Rho</fullName>
    </alternativeName>
</protein>
<dbReference type="InterPro" id="IPR003593">
    <property type="entry name" value="AAA+_ATPase"/>
</dbReference>
<dbReference type="InterPro" id="IPR036269">
    <property type="entry name" value="Rho_N_sf"/>
</dbReference>
<evidence type="ECO:0000256" key="7">
    <source>
        <dbReference type="ARBA" id="ARBA00023015"/>
    </source>
</evidence>
<feature type="binding site" evidence="9">
    <location>
        <begin position="197"/>
        <end position="202"/>
    </location>
    <ligand>
        <name>ATP</name>
        <dbReference type="ChEBI" id="CHEBI:30616"/>
    </ligand>
</feature>
<evidence type="ECO:0000313" key="14">
    <source>
        <dbReference type="Proteomes" id="UP000266089"/>
    </source>
</evidence>
<dbReference type="InterPro" id="IPR041703">
    <property type="entry name" value="Rho_factor_ATP-bd"/>
</dbReference>
<keyword evidence="2 9" id="KW-0547">Nucleotide-binding</keyword>
<evidence type="ECO:0000256" key="11">
    <source>
        <dbReference type="PROSITE-ProRule" id="PRU01203"/>
    </source>
</evidence>
<comment type="caution">
    <text evidence="9">Lacks conserved residue(s) required for the propagation of feature annotation.</text>
</comment>
<dbReference type="InterPro" id="IPR004665">
    <property type="entry name" value="Term_rho"/>
</dbReference>
<dbReference type="GO" id="GO:0003723">
    <property type="term" value="F:RNA binding"/>
    <property type="evidence" value="ECO:0007669"/>
    <property type="project" value="UniProtKB-UniRule"/>
</dbReference>
<dbReference type="Gene3D" id="2.40.50.140">
    <property type="entry name" value="Nucleic acid-binding proteins"/>
    <property type="match status" value="1"/>
</dbReference>
<evidence type="ECO:0000256" key="3">
    <source>
        <dbReference type="ARBA" id="ARBA00022801"/>
    </source>
</evidence>
<dbReference type="Gene3D" id="3.40.50.300">
    <property type="entry name" value="P-loop containing nucleotide triphosphate hydrolases"/>
    <property type="match status" value="1"/>
</dbReference>
<dbReference type="InterPro" id="IPR012340">
    <property type="entry name" value="NA-bd_OB-fold"/>
</dbReference>
<reference evidence="13 14" key="1">
    <citation type="submission" date="2018-08" db="EMBL/GenBank/DDBJ databases">
        <title>Meiothermus cateniformans JCM 15151 genome sequencing project.</title>
        <authorList>
            <person name="Da Costa M.S."/>
            <person name="Albuquerque L."/>
            <person name="Raposo P."/>
            <person name="Froufe H.J.C."/>
            <person name="Barroso C.S."/>
            <person name="Egas C."/>
        </authorList>
    </citation>
    <scope>NUCLEOTIDE SEQUENCE [LARGE SCALE GENOMIC DNA]</scope>
    <source>
        <strain evidence="13 14">JCM 15151</strain>
    </source>
</reference>
<dbReference type="EMBL" id="QWKX01000006">
    <property type="protein sequence ID" value="RIH79386.1"/>
    <property type="molecule type" value="Genomic_DNA"/>
</dbReference>
<feature type="domain" description="Rho RNA-BD" evidence="12">
    <location>
        <begin position="81"/>
        <end position="154"/>
    </location>
</feature>
<feature type="binding site" evidence="9">
    <location>
        <begin position="209"/>
        <end position="214"/>
    </location>
    <ligand>
        <name>ATP</name>
        <dbReference type="ChEBI" id="CHEBI:30616"/>
    </ligand>
</feature>
<comment type="subunit">
    <text evidence="9">Homohexamer. The homohexamer assembles into an open ring structure.</text>
</comment>
<dbReference type="InterPro" id="IPR011112">
    <property type="entry name" value="Rho-like_N"/>
</dbReference>
<evidence type="ECO:0000256" key="9">
    <source>
        <dbReference type="HAMAP-Rule" id="MF_01884"/>
    </source>
</evidence>
<dbReference type="InterPro" id="IPR027417">
    <property type="entry name" value="P-loop_NTPase"/>
</dbReference>
<dbReference type="SUPFAM" id="SSF50249">
    <property type="entry name" value="Nucleic acid-binding proteins"/>
    <property type="match status" value="1"/>
</dbReference>
<keyword evidence="6 9" id="KW-0694">RNA-binding</keyword>
<comment type="caution">
    <text evidence="13">The sequence shown here is derived from an EMBL/GenBank/DDBJ whole genome shotgun (WGS) entry which is preliminary data.</text>
</comment>